<dbReference type="GO" id="GO:0017004">
    <property type="term" value="P:cytochrome complex assembly"/>
    <property type="evidence" value="ECO:0007669"/>
    <property type="project" value="UniProtKB-KW"/>
</dbReference>
<evidence type="ECO:0000313" key="9">
    <source>
        <dbReference type="EMBL" id="GAF89432.1"/>
    </source>
</evidence>
<evidence type="ECO:0000256" key="6">
    <source>
        <dbReference type="ARBA" id="ARBA00022989"/>
    </source>
</evidence>
<evidence type="ECO:0000256" key="7">
    <source>
        <dbReference type="ARBA" id="ARBA00023004"/>
    </source>
</evidence>
<evidence type="ECO:0000256" key="1">
    <source>
        <dbReference type="ARBA" id="ARBA00004370"/>
    </source>
</evidence>
<accession>X0TMS9</accession>
<keyword evidence="6" id="KW-1133">Transmembrane helix</keyword>
<dbReference type="InterPro" id="IPR036127">
    <property type="entry name" value="CcmE-like_sf"/>
</dbReference>
<keyword evidence="8" id="KW-0472">Membrane</keyword>
<dbReference type="GO" id="GO:0005886">
    <property type="term" value="C:plasma membrane"/>
    <property type="evidence" value="ECO:0007669"/>
    <property type="project" value="InterPro"/>
</dbReference>
<evidence type="ECO:0000256" key="8">
    <source>
        <dbReference type="ARBA" id="ARBA00023136"/>
    </source>
</evidence>
<organism evidence="9">
    <name type="scientific">marine sediment metagenome</name>
    <dbReference type="NCBI Taxonomy" id="412755"/>
    <lineage>
        <taxon>unclassified sequences</taxon>
        <taxon>metagenomes</taxon>
        <taxon>ecological metagenomes</taxon>
    </lineage>
</organism>
<keyword evidence="4" id="KW-0479">Metal-binding</keyword>
<sequence length="128" mass="14350">MKSKRTKFVIFIAAATLIVFGWLTIGTEEEEVPYVSIAELQELQDTGKQNRFRLGGLVGTGSIVYSPDRLSVDFAMVQGRKRLPVHYSGLTPDLFKDSAEVIIEGEYRDGVLRADDLMTKCASRYEVE</sequence>
<evidence type="ECO:0000256" key="4">
    <source>
        <dbReference type="ARBA" id="ARBA00022723"/>
    </source>
</evidence>
<dbReference type="Gene3D" id="2.40.50.140">
    <property type="entry name" value="Nucleic acid-binding proteins"/>
    <property type="match status" value="1"/>
</dbReference>
<keyword evidence="7" id="KW-0408">Iron</keyword>
<comment type="caution">
    <text evidence="9">The sequence shown here is derived from an EMBL/GenBank/DDBJ whole genome shotgun (WGS) entry which is preliminary data.</text>
</comment>
<name>X0TMS9_9ZZZZ</name>
<keyword evidence="3" id="KW-0812">Transmembrane</keyword>
<protein>
    <recommendedName>
        <fullName evidence="10">Cytochrome c-type biogenesis protein CcmE</fullName>
    </recommendedName>
</protein>
<dbReference type="SUPFAM" id="SSF82093">
    <property type="entry name" value="Heme chaperone CcmE"/>
    <property type="match status" value="1"/>
</dbReference>
<dbReference type="PANTHER" id="PTHR34128:SF2">
    <property type="entry name" value="CYTOCHROME C-TYPE BIOGENESIS PROTEIN CCME HOMOLOG, MITOCHONDRIAL"/>
    <property type="match status" value="1"/>
</dbReference>
<keyword evidence="2" id="KW-0349">Heme</keyword>
<dbReference type="GO" id="GO:0046872">
    <property type="term" value="F:metal ion binding"/>
    <property type="evidence" value="ECO:0007669"/>
    <property type="project" value="UniProtKB-KW"/>
</dbReference>
<dbReference type="GO" id="GO:0017003">
    <property type="term" value="P:protein-heme linkage"/>
    <property type="evidence" value="ECO:0007669"/>
    <property type="project" value="InterPro"/>
</dbReference>
<proteinExistence type="predicted"/>
<dbReference type="InterPro" id="IPR004329">
    <property type="entry name" value="CcmE"/>
</dbReference>
<comment type="subcellular location">
    <subcellularLocation>
        <location evidence="1">Membrane</location>
    </subcellularLocation>
</comment>
<evidence type="ECO:0000256" key="3">
    <source>
        <dbReference type="ARBA" id="ARBA00022692"/>
    </source>
</evidence>
<evidence type="ECO:0000256" key="5">
    <source>
        <dbReference type="ARBA" id="ARBA00022748"/>
    </source>
</evidence>
<dbReference type="GO" id="GO:0020037">
    <property type="term" value="F:heme binding"/>
    <property type="evidence" value="ECO:0007669"/>
    <property type="project" value="InterPro"/>
</dbReference>
<dbReference type="InterPro" id="IPR012340">
    <property type="entry name" value="NA-bd_OB-fold"/>
</dbReference>
<evidence type="ECO:0008006" key="10">
    <source>
        <dbReference type="Google" id="ProtNLM"/>
    </source>
</evidence>
<dbReference type="PANTHER" id="PTHR34128">
    <property type="entry name" value="CYTOCHROME C-TYPE BIOGENESIS PROTEIN CCME HOMOLOG, MITOCHONDRIAL"/>
    <property type="match status" value="1"/>
</dbReference>
<dbReference type="Pfam" id="PF03100">
    <property type="entry name" value="CcmE"/>
    <property type="match status" value="1"/>
</dbReference>
<dbReference type="AlphaFoldDB" id="X0TMS9"/>
<gene>
    <name evidence="9" type="ORF">S01H1_22509</name>
</gene>
<dbReference type="EMBL" id="BARS01012716">
    <property type="protein sequence ID" value="GAF89432.1"/>
    <property type="molecule type" value="Genomic_DNA"/>
</dbReference>
<evidence type="ECO:0000256" key="2">
    <source>
        <dbReference type="ARBA" id="ARBA00022617"/>
    </source>
</evidence>
<keyword evidence="5" id="KW-0201">Cytochrome c-type biogenesis</keyword>
<reference evidence="9" key="1">
    <citation type="journal article" date="2014" name="Front. Microbiol.">
        <title>High frequency of phylogenetically diverse reductive dehalogenase-homologous genes in deep subseafloor sedimentary metagenomes.</title>
        <authorList>
            <person name="Kawai M."/>
            <person name="Futagami T."/>
            <person name="Toyoda A."/>
            <person name="Takaki Y."/>
            <person name="Nishi S."/>
            <person name="Hori S."/>
            <person name="Arai W."/>
            <person name="Tsubouchi T."/>
            <person name="Morono Y."/>
            <person name="Uchiyama I."/>
            <person name="Ito T."/>
            <person name="Fujiyama A."/>
            <person name="Inagaki F."/>
            <person name="Takami H."/>
        </authorList>
    </citation>
    <scope>NUCLEOTIDE SEQUENCE</scope>
    <source>
        <strain evidence="9">Expedition CK06-06</strain>
    </source>
</reference>